<evidence type="ECO:0000313" key="2">
    <source>
        <dbReference type="Proteomes" id="UP000243650"/>
    </source>
</evidence>
<dbReference type="OrthoDB" id="1653798at2"/>
<organism evidence="1 2">
    <name type="scientific">Alkalicoccus urumqiensis</name>
    <name type="common">Bacillus urumqiensis</name>
    <dbReference type="NCBI Taxonomy" id="1548213"/>
    <lineage>
        <taxon>Bacteria</taxon>
        <taxon>Bacillati</taxon>
        <taxon>Bacillota</taxon>
        <taxon>Bacilli</taxon>
        <taxon>Bacillales</taxon>
        <taxon>Bacillaceae</taxon>
        <taxon>Alkalicoccus</taxon>
    </lineage>
</organism>
<dbReference type="Pfam" id="PF04445">
    <property type="entry name" value="SAM_MT"/>
    <property type="match status" value="1"/>
</dbReference>
<dbReference type="SUPFAM" id="SSF53335">
    <property type="entry name" value="S-adenosyl-L-methionine-dependent methyltransferases"/>
    <property type="match status" value="1"/>
</dbReference>
<proteinExistence type="predicted"/>
<dbReference type="InterPro" id="IPR029063">
    <property type="entry name" value="SAM-dependent_MTases_sf"/>
</dbReference>
<dbReference type="InterPro" id="IPR007536">
    <property type="entry name" value="16SrRNA_methylTrfase_J"/>
</dbReference>
<dbReference type="Gene3D" id="3.40.50.150">
    <property type="entry name" value="Vaccinia Virus protein VP39"/>
    <property type="match status" value="1"/>
</dbReference>
<dbReference type="Proteomes" id="UP000243650">
    <property type="component" value="Unassembled WGS sequence"/>
</dbReference>
<comment type="caution">
    <text evidence="1">The sequence shown here is derived from an EMBL/GenBank/DDBJ whole genome shotgun (WGS) entry which is preliminary data.</text>
</comment>
<evidence type="ECO:0008006" key="3">
    <source>
        <dbReference type="Google" id="ProtNLM"/>
    </source>
</evidence>
<keyword evidence="2" id="KW-1185">Reference proteome</keyword>
<dbReference type="GO" id="GO:0008990">
    <property type="term" value="F:rRNA (guanine-N2-)-methyltransferase activity"/>
    <property type="evidence" value="ECO:0007669"/>
    <property type="project" value="InterPro"/>
</dbReference>
<reference evidence="1 2" key="1">
    <citation type="submission" date="2018-03" db="EMBL/GenBank/DDBJ databases">
        <title>Bacillus urumqiensis sp. nov., a moderately haloalkaliphilic bacterium isolated from a salt lake.</title>
        <authorList>
            <person name="Zhao B."/>
            <person name="Liao Z."/>
        </authorList>
    </citation>
    <scope>NUCLEOTIDE SEQUENCE [LARGE SCALE GENOMIC DNA]</scope>
    <source>
        <strain evidence="1 2">BZ-SZ-XJ18</strain>
    </source>
</reference>
<dbReference type="EMBL" id="PVNS01000009">
    <property type="protein sequence ID" value="PRO65159.1"/>
    <property type="molecule type" value="Genomic_DNA"/>
</dbReference>
<dbReference type="AlphaFoldDB" id="A0A2P6MFT9"/>
<dbReference type="PANTHER" id="PTHR36112">
    <property type="entry name" value="RIBOSOMAL RNA SMALL SUBUNIT METHYLTRANSFERASE J"/>
    <property type="match status" value="1"/>
</dbReference>
<name>A0A2P6MFT9_ALKUR</name>
<accession>A0A2P6MFT9</accession>
<protein>
    <recommendedName>
        <fullName evidence="3">SAM-dependent methyltransferase</fullName>
    </recommendedName>
</protein>
<evidence type="ECO:0000313" key="1">
    <source>
        <dbReference type="EMBL" id="PRO65159.1"/>
    </source>
</evidence>
<dbReference type="PANTHER" id="PTHR36112:SF1">
    <property type="entry name" value="RIBOSOMAL RNA SMALL SUBUNIT METHYLTRANSFERASE J"/>
    <property type="match status" value="1"/>
</dbReference>
<sequence>MEAVVTTGAKNGVYSGNAARAFAEAHNWKFVPREKRPVHALLNEWHCPVIVYGRERIEIHKPETAPFFYHPNGAVLKYYDWKQKKTSPLLRAIEAEPGGRLIDATMGLGADSLFLQAAVPDFTITAVEASPLLSAVVQEGFLQFPMPEDELAAAAAKISIVNEEHTTYLKKQGTDSVEYVYFDPMFDQADKTSKGIAPLRSYAAYGRLSVEAFEQAVRTASKRVVVKADPENELFRQFPFKKISAGNAHCYGYYDC</sequence>
<gene>
    <name evidence="1" type="ORF">C6I21_10145</name>
</gene>